<dbReference type="Proteomes" id="UP000054166">
    <property type="component" value="Unassembled WGS sequence"/>
</dbReference>
<reference evidence="1 2" key="1">
    <citation type="submission" date="2014-04" db="EMBL/GenBank/DDBJ databases">
        <authorList>
            <consortium name="DOE Joint Genome Institute"/>
            <person name="Kuo A."/>
            <person name="Tarkka M."/>
            <person name="Buscot F."/>
            <person name="Kohler A."/>
            <person name="Nagy L.G."/>
            <person name="Floudas D."/>
            <person name="Copeland A."/>
            <person name="Barry K.W."/>
            <person name="Cichocki N."/>
            <person name="Veneault-Fourrey C."/>
            <person name="LaButti K."/>
            <person name="Lindquist E.A."/>
            <person name="Lipzen A."/>
            <person name="Lundell T."/>
            <person name="Morin E."/>
            <person name="Murat C."/>
            <person name="Sun H."/>
            <person name="Tunlid A."/>
            <person name="Henrissat B."/>
            <person name="Grigoriev I.V."/>
            <person name="Hibbett D.S."/>
            <person name="Martin F."/>
            <person name="Nordberg H.P."/>
            <person name="Cantor M.N."/>
            <person name="Hua S.X."/>
        </authorList>
    </citation>
    <scope>NUCLEOTIDE SEQUENCE [LARGE SCALE GENOMIC DNA]</scope>
    <source>
        <strain evidence="1 2">F 1598</strain>
    </source>
</reference>
<sequence>MILTWMVDKSTSCTELTQVKGRVTEWRYIRLTVQAYPRVVGCLEMKSDMADRQVKRRCYLW</sequence>
<dbReference type="HOGENOM" id="CLU_2923498_0_0_1"/>
<dbReference type="InParanoid" id="A0A0C3EYK0"/>
<proteinExistence type="predicted"/>
<gene>
    <name evidence="1" type="ORF">PILCRDRAFT_737429</name>
</gene>
<evidence type="ECO:0000313" key="1">
    <source>
        <dbReference type="EMBL" id="KIM72811.1"/>
    </source>
</evidence>
<protein>
    <submittedName>
        <fullName evidence="1">Uncharacterized protein</fullName>
    </submittedName>
</protein>
<reference evidence="2" key="2">
    <citation type="submission" date="2015-01" db="EMBL/GenBank/DDBJ databases">
        <title>Evolutionary Origins and Diversification of the Mycorrhizal Mutualists.</title>
        <authorList>
            <consortium name="DOE Joint Genome Institute"/>
            <consortium name="Mycorrhizal Genomics Consortium"/>
            <person name="Kohler A."/>
            <person name="Kuo A."/>
            <person name="Nagy L.G."/>
            <person name="Floudas D."/>
            <person name="Copeland A."/>
            <person name="Barry K.W."/>
            <person name="Cichocki N."/>
            <person name="Veneault-Fourrey C."/>
            <person name="LaButti K."/>
            <person name="Lindquist E.A."/>
            <person name="Lipzen A."/>
            <person name="Lundell T."/>
            <person name="Morin E."/>
            <person name="Murat C."/>
            <person name="Riley R."/>
            <person name="Ohm R."/>
            <person name="Sun H."/>
            <person name="Tunlid A."/>
            <person name="Henrissat B."/>
            <person name="Grigoriev I.V."/>
            <person name="Hibbett D.S."/>
            <person name="Martin F."/>
        </authorList>
    </citation>
    <scope>NUCLEOTIDE SEQUENCE [LARGE SCALE GENOMIC DNA]</scope>
    <source>
        <strain evidence="2">F 1598</strain>
    </source>
</reference>
<keyword evidence="2" id="KW-1185">Reference proteome</keyword>
<accession>A0A0C3EYK0</accession>
<name>A0A0C3EYK0_PILCF</name>
<evidence type="ECO:0000313" key="2">
    <source>
        <dbReference type="Proteomes" id="UP000054166"/>
    </source>
</evidence>
<dbReference type="AlphaFoldDB" id="A0A0C3EYK0"/>
<dbReference type="EMBL" id="KN833106">
    <property type="protein sequence ID" value="KIM72811.1"/>
    <property type="molecule type" value="Genomic_DNA"/>
</dbReference>
<organism evidence="1 2">
    <name type="scientific">Piloderma croceum (strain F 1598)</name>
    <dbReference type="NCBI Taxonomy" id="765440"/>
    <lineage>
        <taxon>Eukaryota</taxon>
        <taxon>Fungi</taxon>
        <taxon>Dikarya</taxon>
        <taxon>Basidiomycota</taxon>
        <taxon>Agaricomycotina</taxon>
        <taxon>Agaricomycetes</taxon>
        <taxon>Agaricomycetidae</taxon>
        <taxon>Atheliales</taxon>
        <taxon>Atheliaceae</taxon>
        <taxon>Piloderma</taxon>
    </lineage>
</organism>